<dbReference type="GO" id="GO:0008374">
    <property type="term" value="F:O-acyltransferase activity"/>
    <property type="evidence" value="ECO:0007669"/>
    <property type="project" value="InterPro"/>
</dbReference>
<keyword evidence="1" id="KW-0732">Signal</keyword>
<dbReference type="InterPro" id="IPR003386">
    <property type="entry name" value="LACT/PDAT_acylTrfase"/>
</dbReference>
<dbReference type="SUPFAM" id="SSF53474">
    <property type="entry name" value="alpha/beta-Hydrolases"/>
    <property type="match status" value="1"/>
</dbReference>
<evidence type="ECO:0000256" key="1">
    <source>
        <dbReference type="SAM" id="SignalP"/>
    </source>
</evidence>
<name>A0A5A7PXW4_STRAF</name>
<keyword evidence="3" id="KW-1185">Reference proteome</keyword>
<feature type="chain" id="PRO_5023064350" evidence="1">
    <location>
        <begin position="25"/>
        <end position="438"/>
    </location>
</feature>
<evidence type="ECO:0000313" key="3">
    <source>
        <dbReference type="Proteomes" id="UP000325081"/>
    </source>
</evidence>
<dbReference type="Proteomes" id="UP000325081">
    <property type="component" value="Unassembled WGS sequence"/>
</dbReference>
<evidence type="ECO:0000313" key="2">
    <source>
        <dbReference type="EMBL" id="GER37491.1"/>
    </source>
</evidence>
<keyword evidence="2" id="KW-0808">Transferase</keyword>
<dbReference type="GO" id="GO:0006629">
    <property type="term" value="P:lipid metabolic process"/>
    <property type="evidence" value="ECO:0007669"/>
    <property type="project" value="InterPro"/>
</dbReference>
<gene>
    <name evidence="2" type="ORF">STAS_13902</name>
</gene>
<reference evidence="3" key="1">
    <citation type="journal article" date="2019" name="Curr. Biol.">
        <title>Genome Sequence of Striga asiatica Provides Insight into the Evolution of Plant Parasitism.</title>
        <authorList>
            <person name="Yoshida S."/>
            <person name="Kim S."/>
            <person name="Wafula E.K."/>
            <person name="Tanskanen J."/>
            <person name="Kim Y.M."/>
            <person name="Honaas L."/>
            <person name="Yang Z."/>
            <person name="Spallek T."/>
            <person name="Conn C.E."/>
            <person name="Ichihashi Y."/>
            <person name="Cheong K."/>
            <person name="Cui S."/>
            <person name="Der J.P."/>
            <person name="Gundlach H."/>
            <person name="Jiao Y."/>
            <person name="Hori C."/>
            <person name="Ishida J.K."/>
            <person name="Kasahara H."/>
            <person name="Kiba T."/>
            <person name="Kim M.S."/>
            <person name="Koo N."/>
            <person name="Laohavisit A."/>
            <person name="Lee Y.H."/>
            <person name="Lumba S."/>
            <person name="McCourt P."/>
            <person name="Mortimer J.C."/>
            <person name="Mutuku J.M."/>
            <person name="Nomura T."/>
            <person name="Sasaki-Sekimoto Y."/>
            <person name="Seto Y."/>
            <person name="Wang Y."/>
            <person name="Wakatake T."/>
            <person name="Sakakibara H."/>
            <person name="Demura T."/>
            <person name="Yamaguchi S."/>
            <person name="Yoneyama K."/>
            <person name="Manabe R.I."/>
            <person name="Nelson D.C."/>
            <person name="Schulman A.H."/>
            <person name="Timko M.P."/>
            <person name="dePamphilis C.W."/>
            <person name="Choi D."/>
            <person name="Shirasu K."/>
        </authorList>
    </citation>
    <scope>NUCLEOTIDE SEQUENCE [LARGE SCALE GENOMIC DNA]</scope>
    <source>
        <strain evidence="3">cv. UVA1</strain>
    </source>
</reference>
<dbReference type="AlphaFoldDB" id="A0A5A7PXW4"/>
<dbReference type="Pfam" id="PF02450">
    <property type="entry name" value="LCAT"/>
    <property type="match status" value="1"/>
</dbReference>
<protein>
    <submittedName>
        <fullName evidence="2">Lecithin:cholesterol acyltransferase family protein</fullName>
    </submittedName>
</protein>
<dbReference type="InterPro" id="IPR029058">
    <property type="entry name" value="AB_hydrolase_fold"/>
</dbReference>
<dbReference type="Gene3D" id="3.40.50.1820">
    <property type="entry name" value="alpha/beta hydrolase"/>
    <property type="match status" value="1"/>
</dbReference>
<dbReference type="OrthoDB" id="190846at2759"/>
<dbReference type="PANTHER" id="PTHR11440">
    <property type="entry name" value="LECITHIN-CHOLESTEROL ACYLTRANSFERASE-RELATED"/>
    <property type="match status" value="1"/>
</dbReference>
<proteinExistence type="predicted"/>
<dbReference type="EMBL" id="BKCP01005383">
    <property type="protein sequence ID" value="GER37491.1"/>
    <property type="molecule type" value="Genomic_DNA"/>
</dbReference>
<accession>A0A5A7PXW4</accession>
<keyword evidence="2" id="KW-0012">Acyltransferase</keyword>
<feature type="signal peptide" evidence="1">
    <location>
        <begin position="1"/>
        <end position="24"/>
    </location>
</feature>
<organism evidence="2 3">
    <name type="scientific">Striga asiatica</name>
    <name type="common">Asiatic witchweed</name>
    <name type="synonym">Buchnera asiatica</name>
    <dbReference type="NCBI Taxonomy" id="4170"/>
    <lineage>
        <taxon>Eukaryota</taxon>
        <taxon>Viridiplantae</taxon>
        <taxon>Streptophyta</taxon>
        <taxon>Embryophyta</taxon>
        <taxon>Tracheophyta</taxon>
        <taxon>Spermatophyta</taxon>
        <taxon>Magnoliopsida</taxon>
        <taxon>eudicotyledons</taxon>
        <taxon>Gunneridae</taxon>
        <taxon>Pentapetalae</taxon>
        <taxon>asterids</taxon>
        <taxon>lamiids</taxon>
        <taxon>Lamiales</taxon>
        <taxon>Orobanchaceae</taxon>
        <taxon>Buchnereae</taxon>
        <taxon>Striga</taxon>
    </lineage>
</organism>
<sequence>MNFHYLKMAITLSVAMALYTKASATAELYPVILIPGSGGNQLEARLTEKYKPSSLLCNRWYPLNKDPDGWFRLWFDPSVLLRPFTKCFSQRMMVYYDPDEDDYHNAPGVETRVPHFGSTDALLHLDPNLKRITSYMEPLVRSLEQIGYSSGKNLFGAPYDFRYAPAADGHPSRVASRFLSDLKTLIEAASSSNAGRPVILLTHSMGGPYALHLLHHSPLPWLQKFVKHLVTLSAPWGGTVDEMSTFASGNTLGVPLVDPLLVRDEQRSAPSNLWLLPSPAVFDPSKTLVVGPTGVSYTSGSIAEFLGDIGFREGVGPYEMRVRPLVERVPEPRVPTTCVVGSGVETPETLFYGRGFEEGADEVAYGDGDGTVNMASLLALETAWGNGSVVKVVRVPGVSHTSVLSDEGALGEIVGEVWSINNGKGFGRESGSVVLDSL</sequence>
<comment type="caution">
    <text evidence="2">The sequence shown here is derived from an EMBL/GenBank/DDBJ whole genome shotgun (WGS) entry which is preliminary data.</text>
</comment>